<dbReference type="EMBL" id="CAEZSC010000008">
    <property type="protein sequence ID" value="CAB4530773.1"/>
    <property type="molecule type" value="Genomic_DNA"/>
</dbReference>
<dbReference type="EMBL" id="CAEZYL010000063">
    <property type="protein sequence ID" value="CAB4726584.1"/>
    <property type="molecule type" value="Genomic_DNA"/>
</dbReference>
<organism evidence="2">
    <name type="scientific">freshwater metagenome</name>
    <dbReference type="NCBI Taxonomy" id="449393"/>
    <lineage>
        <taxon>unclassified sequences</taxon>
        <taxon>metagenomes</taxon>
        <taxon>ecological metagenomes</taxon>
    </lineage>
</organism>
<evidence type="ECO:0000313" key="3">
    <source>
        <dbReference type="EMBL" id="CAB4726584.1"/>
    </source>
</evidence>
<evidence type="ECO:0000259" key="1">
    <source>
        <dbReference type="Pfam" id="PF00248"/>
    </source>
</evidence>
<dbReference type="PANTHER" id="PTHR43147">
    <property type="entry name" value="PROTEIN TAS"/>
    <property type="match status" value="1"/>
</dbReference>
<dbReference type="InterPro" id="IPR036812">
    <property type="entry name" value="NAD(P)_OxRdtase_dom_sf"/>
</dbReference>
<dbReference type="InterPro" id="IPR023210">
    <property type="entry name" value="NADP_OxRdtase_dom"/>
</dbReference>
<name>A0A6J6AXH0_9ZZZZ</name>
<evidence type="ECO:0000313" key="2">
    <source>
        <dbReference type="EMBL" id="CAB4530773.1"/>
    </source>
</evidence>
<dbReference type="Pfam" id="PF00248">
    <property type="entry name" value="Aldo_ket_red"/>
    <property type="match status" value="1"/>
</dbReference>
<reference evidence="2" key="1">
    <citation type="submission" date="2020-05" db="EMBL/GenBank/DDBJ databases">
        <authorList>
            <person name="Chiriac C."/>
            <person name="Salcher M."/>
            <person name="Ghai R."/>
            <person name="Kavagutti S V."/>
        </authorList>
    </citation>
    <scope>NUCLEOTIDE SEQUENCE</scope>
</reference>
<dbReference type="PRINTS" id="PR00069">
    <property type="entry name" value="ALDKETRDTASE"/>
</dbReference>
<dbReference type="SUPFAM" id="SSF51430">
    <property type="entry name" value="NAD(P)-linked oxidoreductase"/>
    <property type="match status" value="1"/>
</dbReference>
<protein>
    <submittedName>
        <fullName evidence="2">Unannotated protein</fullName>
    </submittedName>
</protein>
<dbReference type="InterPro" id="IPR020471">
    <property type="entry name" value="AKR"/>
</dbReference>
<sequence>MKKRSMVSGYEISPVIKGGWQLSSGHSLDRKIEDDQAVADTVSFIEAGISTLDFGDIYTGVEELIGRAVKRLDSRDMVQLHTKYVPNEKSLDNFDRSDVRTIVHRSLNRLGVEQVDLVQLHWWRYEANSYLVAMEELFKLKNEGKIRHIGITNFDLPHVKEIVAAGFKPASIQIQYSILDRRAEEGLSQYCADNDIGILCYGTVAGGLLSEKFLGVSAPEKVETRSAVKYQLIIEEFGGWDLFQELLQALKTVADNHDTDIATIASAYMLSCSGVKGVIVGARNISHLDSNLQIPEIELSATELALLTTVLKRSTGPTGEVYYLERYVDKHRNIMHTNNN</sequence>
<gene>
    <name evidence="2" type="ORF">UFOPK1380_00261</name>
    <name evidence="3" type="ORF">UFOPK2689_00935</name>
</gene>
<dbReference type="Gene3D" id="3.20.20.100">
    <property type="entry name" value="NADP-dependent oxidoreductase domain"/>
    <property type="match status" value="1"/>
</dbReference>
<dbReference type="AlphaFoldDB" id="A0A6J6AXH0"/>
<dbReference type="GO" id="GO:0016491">
    <property type="term" value="F:oxidoreductase activity"/>
    <property type="evidence" value="ECO:0007669"/>
    <property type="project" value="InterPro"/>
</dbReference>
<proteinExistence type="predicted"/>
<dbReference type="PANTHER" id="PTHR43147:SF2">
    <property type="entry name" value="NADP-DEPENDENT OXIDOREDUCTASE DOMAIN-CONTAINING PROTEIN"/>
    <property type="match status" value="1"/>
</dbReference>
<accession>A0A6J6AXH0</accession>
<feature type="domain" description="NADP-dependent oxidoreductase" evidence="1">
    <location>
        <begin position="15"/>
        <end position="310"/>
    </location>
</feature>
<dbReference type="CDD" id="cd19101">
    <property type="entry name" value="AKR_unchar"/>
    <property type="match status" value="1"/>
</dbReference>